<comment type="similarity">
    <text evidence="2">Belongs to the ABC transporter superfamily. ABCB family. Multidrug resistance exporter (TC 3.A.1.201) subfamily.</text>
</comment>
<organism evidence="11 12">
    <name type="scientific">Thamnocephalis sphaerospora</name>
    <dbReference type="NCBI Taxonomy" id="78915"/>
    <lineage>
        <taxon>Eukaryota</taxon>
        <taxon>Fungi</taxon>
        <taxon>Fungi incertae sedis</taxon>
        <taxon>Zoopagomycota</taxon>
        <taxon>Zoopagomycotina</taxon>
        <taxon>Zoopagomycetes</taxon>
        <taxon>Zoopagales</taxon>
        <taxon>Sigmoideomycetaceae</taxon>
        <taxon>Thamnocephalis</taxon>
    </lineage>
</organism>
<keyword evidence="3 8" id="KW-0812">Transmembrane</keyword>
<feature type="transmembrane region" description="Helical" evidence="8">
    <location>
        <begin position="199"/>
        <end position="223"/>
    </location>
</feature>
<dbReference type="PROSITE" id="PS50893">
    <property type="entry name" value="ABC_TRANSPORTER_2"/>
    <property type="match status" value="1"/>
</dbReference>
<dbReference type="InterPro" id="IPR027417">
    <property type="entry name" value="P-loop_NTPase"/>
</dbReference>
<feature type="domain" description="ABC transmembrane type-1" evidence="10">
    <location>
        <begin position="78"/>
        <end position="354"/>
    </location>
</feature>
<evidence type="ECO:0000256" key="1">
    <source>
        <dbReference type="ARBA" id="ARBA00004141"/>
    </source>
</evidence>
<dbReference type="Pfam" id="PF00664">
    <property type="entry name" value="ABC_membrane"/>
    <property type="match status" value="1"/>
</dbReference>
<keyword evidence="4" id="KW-0547">Nucleotide-binding</keyword>
<evidence type="ECO:0000256" key="3">
    <source>
        <dbReference type="ARBA" id="ARBA00022692"/>
    </source>
</evidence>
<dbReference type="SUPFAM" id="SSF52540">
    <property type="entry name" value="P-loop containing nucleoside triphosphate hydrolases"/>
    <property type="match status" value="1"/>
</dbReference>
<dbReference type="Gene3D" id="1.20.1560.10">
    <property type="entry name" value="ABC transporter type 1, transmembrane domain"/>
    <property type="match status" value="1"/>
</dbReference>
<gene>
    <name evidence="11" type="ORF">THASP1DRAFT_32365</name>
</gene>
<dbReference type="GO" id="GO:0015421">
    <property type="term" value="F:ABC-type oligopeptide transporter activity"/>
    <property type="evidence" value="ECO:0007669"/>
    <property type="project" value="TreeGrafter"/>
</dbReference>
<evidence type="ECO:0000313" key="11">
    <source>
        <dbReference type="EMBL" id="RKP05805.1"/>
    </source>
</evidence>
<feature type="transmembrane region" description="Helical" evidence="8">
    <location>
        <begin position="129"/>
        <end position="153"/>
    </location>
</feature>
<dbReference type="Gene3D" id="3.40.50.300">
    <property type="entry name" value="P-loop containing nucleotide triphosphate hydrolases"/>
    <property type="match status" value="1"/>
</dbReference>
<evidence type="ECO:0000313" key="12">
    <source>
        <dbReference type="Proteomes" id="UP000271241"/>
    </source>
</evidence>
<comment type="subcellular location">
    <subcellularLocation>
        <location evidence="1">Membrane</location>
        <topology evidence="1">Multi-pass membrane protein</topology>
    </subcellularLocation>
</comment>
<dbReference type="InterPro" id="IPR011527">
    <property type="entry name" value="ABC1_TM_dom"/>
</dbReference>
<keyword evidence="7 8" id="KW-0472">Membrane</keyword>
<dbReference type="CDD" id="cd18577">
    <property type="entry name" value="ABC_6TM_Pgp_ABCB1_D1_like"/>
    <property type="match status" value="1"/>
</dbReference>
<name>A0A4P9XJ88_9FUNG</name>
<dbReference type="GO" id="GO:0016887">
    <property type="term" value="F:ATP hydrolysis activity"/>
    <property type="evidence" value="ECO:0007669"/>
    <property type="project" value="InterPro"/>
</dbReference>
<dbReference type="SMART" id="SM00382">
    <property type="entry name" value="AAA"/>
    <property type="match status" value="1"/>
</dbReference>
<accession>A0A4P9XJ88</accession>
<protein>
    <submittedName>
        <fullName evidence="11">P-loop containing nucleoside triphosphate hydrolase protein</fullName>
    </submittedName>
</protein>
<keyword evidence="5" id="KW-0067">ATP-binding</keyword>
<dbReference type="EMBL" id="KZ993028">
    <property type="protein sequence ID" value="RKP05805.1"/>
    <property type="molecule type" value="Genomic_DNA"/>
</dbReference>
<keyword evidence="11" id="KW-0378">Hydrolase</keyword>
<feature type="transmembrane region" description="Helical" evidence="8">
    <location>
        <begin position="311"/>
        <end position="331"/>
    </location>
</feature>
<dbReference type="Pfam" id="PF00005">
    <property type="entry name" value="ABC_tran"/>
    <property type="match status" value="1"/>
</dbReference>
<evidence type="ECO:0000259" key="10">
    <source>
        <dbReference type="PROSITE" id="PS50929"/>
    </source>
</evidence>
<evidence type="ECO:0000256" key="4">
    <source>
        <dbReference type="ARBA" id="ARBA00022741"/>
    </source>
</evidence>
<evidence type="ECO:0000256" key="7">
    <source>
        <dbReference type="ARBA" id="ARBA00023136"/>
    </source>
</evidence>
<dbReference type="STRING" id="78915.A0A4P9XJ88"/>
<sequence>METIQEEEDRSIELSTRDITCSTCRNATTSSCQHDTTSYLGTSFATEGVSIDERDVPKLASYRQLFRYADRWDLLMMAGGLLMSVGRGLAFPLTTVVFHDIFAIFEDYVVRSKPFSEKPTLYAAGFPHVVYLGVISIVTLIVTFIESACWEVVAERQAKRMRINYYDALLKLSVPEYDRLQYQELITRMSVEVLRAREGMGVVAVPCIVAATATFVSGIIIAFVREWRLAAIMLSIVPVLLAVMVAMVLVVNRYAQRVAMAYMPADLIAARVLRSIRTITSLGTADVETNRYSTPLARVESLAYRRVTTRAFASAVVYFLLYGSYSAAFWYSGTLILRDEMTVGKLVNVFFAIVVGKSVLAIGEIPPALQRIAAARQAGLRVFDIIEYAKRVPKDTGTIVTSVRGRIAFRAVDFRYPAVPNKPIIKGFSLLIESGEKVAIVGTDGSGKSTLAQLLLRFYVAQFGAILVDDVDISRLNARSLRQHIGYVTQNPVIFTMTVLENVRMGARDPDVPPTREQVEDACRLAHAHEFIMELEDGYDAVVGDGGIHLTVSQQQRIAIARAIVKNPRILVMDEPTRLLKMNEEDIVQRAMDNAAEGRTTLIVSHWPSAAKNANRIGV</sequence>
<dbReference type="InterPro" id="IPR036640">
    <property type="entry name" value="ABC1_TM_sf"/>
</dbReference>
<dbReference type="GO" id="GO:0090374">
    <property type="term" value="P:oligopeptide export from mitochondrion"/>
    <property type="evidence" value="ECO:0007669"/>
    <property type="project" value="TreeGrafter"/>
</dbReference>
<feature type="transmembrane region" description="Helical" evidence="8">
    <location>
        <begin position="72"/>
        <end position="90"/>
    </location>
</feature>
<dbReference type="InterPro" id="IPR003439">
    <property type="entry name" value="ABC_transporter-like_ATP-bd"/>
</dbReference>
<dbReference type="AlphaFoldDB" id="A0A4P9XJ88"/>
<evidence type="ECO:0000256" key="6">
    <source>
        <dbReference type="ARBA" id="ARBA00022989"/>
    </source>
</evidence>
<dbReference type="GO" id="GO:0005524">
    <property type="term" value="F:ATP binding"/>
    <property type="evidence" value="ECO:0007669"/>
    <property type="project" value="UniProtKB-KW"/>
</dbReference>
<dbReference type="SUPFAM" id="SSF90123">
    <property type="entry name" value="ABC transporter transmembrane region"/>
    <property type="match status" value="1"/>
</dbReference>
<dbReference type="PROSITE" id="PS50929">
    <property type="entry name" value="ABC_TM1F"/>
    <property type="match status" value="1"/>
</dbReference>
<evidence type="ECO:0000256" key="2">
    <source>
        <dbReference type="ARBA" id="ARBA00007577"/>
    </source>
</evidence>
<dbReference type="OrthoDB" id="6500128at2759"/>
<dbReference type="Proteomes" id="UP000271241">
    <property type="component" value="Unassembled WGS sequence"/>
</dbReference>
<keyword evidence="12" id="KW-1185">Reference proteome</keyword>
<dbReference type="PANTHER" id="PTHR43394:SF27">
    <property type="entry name" value="ATP-DEPENDENT TRANSLOCASE ABCB1-LIKE"/>
    <property type="match status" value="1"/>
</dbReference>
<evidence type="ECO:0000259" key="9">
    <source>
        <dbReference type="PROSITE" id="PS50893"/>
    </source>
</evidence>
<evidence type="ECO:0000256" key="8">
    <source>
        <dbReference type="SAM" id="Phobius"/>
    </source>
</evidence>
<dbReference type="InterPro" id="IPR003593">
    <property type="entry name" value="AAA+_ATPase"/>
</dbReference>
<reference evidence="12" key="1">
    <citation type="journal article" date="2018" name="Nat. Microbiol.">
        <title>Leveraging single-cell genomics to expand the fungal tree of life.</title>
        <authorList>
            <person name="Ahrendt S.R."/>
            <person name="Quandt C.A."/>
            <person name="Ciobanu D."/>
            <person name="Clum A."/>
            <person name="Salamov A."/>
            <person name="Andreopoulos B."/>
            <person name="Cheng J.F."/>
            <person name="Woyke T."/>
            <person name="Pelin A."/>
            <person name="Henrissat B."/>
            <person name="Reynolds N.K."/>
            <person name="Benny G.L."/>
            <person name="Smith M.E."/>
            <person name="James T.Y."/>
            <person name="Grigoriev I.V."/>
        </authorList>
    </citation>
    <scope>NUCLEOTIDE SEQUENCE [LARGE SCALE GENOMIC DNA]</scope>
    <source>
        <strain evidence="12">RSA 1356</strain>
    </source>
</reference>
<feature type="transmembrane region" description="Helical" evidence="8">
    <location>
        <begin position="229"/>
        <end position="251"/>
    </location>
</feature>
<dbReference type="InterPro" id="IPR039421">
    <property type="entry name" value="Type_1_exporter"/>
</dbReference>
<proteinExistence type="inferred from homology"/>
<keyword evidence="6 8" id="KW-1133">Transmembrane helix</keyword>
<feature type="domain" description="ABC transporter" evidence="9">
    <location>
        <begin position="409"/>
        <end position="617"/>
    </location>
</feature>
<evidence type="ECO:0000256" key="5">
    <source>
        <dbReference type="ARBA" id="ARBA00022840"/>
    </source>
</evidence>
<dbReference type="PANTHER" id="PTHR43394">
    <property type="entry name" value="ATP-DEPENDENT PERMEASE MDL1, MITOCHONDRIAL"/>
    <property type="match status" value="1"/>
</dbReference>
<dbReference type="GO" id="GO:0005743">
    <property type="term" value="C:mitochondrial inner membrane"/>
    <property type="evidence" value="ECO:0007669"/>
    <property type="project" value="TreeGrafter"/>
</dbReference>